<comment type="subunit">
    <text evidence="5">Heterooligomer composed of large and small subunits.</text>
</comment>
<evidence type="ECO:0000256" key="2">
    <source>
        <dbReference type="ARBA" id="ARBA00022722"/>
    </source>
</evidence>
<dbReference type="AlphaFoldDB" id="A0A0L8AJ06"/>
<name>A0A0L8AJ06_9BACT</name>
<accession>A0A0L8AJ06</accession>
<evidence type="ECO:0000259" key="8">
    <source>
        <dbReference type="Pfam" id="PF02601"/>
    </source>
</evidence>
<dbReference type="GO" id="GO:0009318">
    <property type="term" value="C:exodeoxyribonuclease VII complex"/>
    <property type="evidence" value="ECO:0007669"/>
    <property type="project" value="UniProtKB-UniRule"/>
</dbReference>
<feature type="domain" description="OB-fold nucleic acid binding" evidence="9">
    <location>
        <begin position="5"/>
        <end position="110"/>
    </location>
</feature>
<evidence type="ECO:0000256" key="1">
    <source>
        <dbReference type="ARBA" id="ARBA00022490"/>
    </source>
</evidence>
<feature type="domain" description="Exonuclease VII large subunit C-terminal" evidence="8">
    <location>
        <begin position="134"/>
        <end position="426"/>
    </location>
</feature>
<dbReference type="GO" id="GO:0006308">
    <property type="term" value="P:DNA catabolic process"/>
    <property type="evidence" value="ECO:0007669"/>
    <property type="project" value="UniProtKB-UniRule"/>
</dbReference>
<dbReference type="EMBL" id="JSVA01000016">
    <property type="protein sequence ID" value="KOF02125.1"/>
    <property type="molecule type" value="Genomic_DNA"/>
</dbReference>
<dbReference type="OrthoDB" id="9802795at2"/>
<keyword evidence="3 5" id="KW-0378">Hydrolase</keyword>
<reference evidence="11" key="1">
    <citation type="submission" date="2014-11" db="EMBL/GenBank/DDBJ databases">
        <title>Genome sequencing of Roseivirga sp. D-25.</title>
        <authorList>
            <person name="Selvaratnam C."/>
            <person name="Thevarajoo S."/>
            <person name="Goh K.M."/>
            <person name="Eee R."/>
            <person name="Chan K.-G."/>
            <person name="Chong C.S."/>
        </authorList>
    </citation>
    <scope>NUCLEOTIDE SEQUENCE [LARGE SCALE GENOMIC DNA]</scope>
    <source>
        <strain evidence="11">D-25</strain>
    </source>
</reference>
<comment type="subcellular location">
    <subcellularLocation>
        <location evidence="5 6">Cytoplasm</location>
    </subcellularLocation>
</comment>
<dbReference type="Proteomes" id="UP000036908">
    <property type="component" value="Unassembled WGS sequence"/>
</dbReference>
<dbReference type="InterPro" id="IPR020579">
    <property type="entry name" value="Exonuc_VII_lsu_C"/>
</dbReference>
<comment type="catalytic activity">
    <reaction evidence="5 6">
        <text>Exonucleolytic cleavage in either 5'- to 3'- or 3'- to 5'-direction to yield nucleoside 5'-phosphates.</text>
        <dbReference type="EC" id="3.1.11.6"/>
    </reaction>
</comment>
<evidence type="ECO:0000256" key="5">
    <source>
        <dbReference type="HAMAP-Rule" id="MF_00378"/>
    </source>
</evidence>
<dbReference type="PANTHER" id="PTHR30008:SF0">
    <property type="entry name" value="EXODEOXYRIBONUCLEASE 7 LARGE SUBUNIT"/>
    <property type="match status" value="1"/>
</dbReference>
<keyword evidence="2 5" id="KW-0540">Nuclease</keyword>
<evidence type="ECO:0000256" key="4">
    <source>
        <dbReference type="ARBA" id="ARBA00022839"/>
    </source>
</evidence>
<dbReference type="PANTHER" id="PTHR30008">
    <property type="entry name" value="EXODEOXYRIBONUCLEASE 7 LARGE SUBUNIT"/>
    <property type="match status" value="1"/>
</dbReference>
<dbReference type="RefSeq" id="WP_053224351.1">
    <property type="nucleotide sequence ID" value="NZ_JSVA01000016.1"/>
</dbReference>
<dbReference type="Pfam" id="PF02601">
    <property type="entry name" value="Exonuc_VII_L"/>
    <property type="match status" value="1"/>
</dbReference>
<dbReference type="GO" id="GO:0005737">
    <property type="term" value="C:cytoplasm"/>
    <property type="evidence" value="ECO:0007669"/>
    <property type="project" value="UniProtKB-SubCell"/>
</dbReference>
<evidence type="ECO:0000256" key="3">
    <source>
        <dbReference type="ARBA" id="ARBA00022801"/>
    </source>
</evidence>
<keyword evidence="1 5" id="KW-0963">Cytoplasm</keyword>
<keyword evidence="7" id="KW-0175">Coiled coil</keyword>
<organism evidence="10 11">
    <name type="scientific">Roseivirga seohaensis subsp. aquiponti</name>
    <dbReference type="NCBI Taxonomy" id="1566026"/>
    <lineage>
        <taxon>Bacteria</taxon>
        <taxon>Pseudomonadati</taxon>
        <taxon>Bacteroidota</taxon>
        <taxon>Cytophagia</taxon>
        <taxon>Cytophagales</taxon>
        <taxon>Roseivirgaceae</taxon>
        <taxon>Roseivirga</taxon>
    </lineage>
</organism>
<comment type="similarity">
    <text evidence="5 6">Belongs to the XseA family.</text>
</comment>
<dbReference type="GO" id="GO:0003676">
    <property type="term" value="F:nucleic acid binding"/>
    <property type="evidence" value="ECO:0007669"/>
    <property type="project" value="InterPro"/>
</dbReference>
<comment type="function">
    <text evidence="5">Bidirectionally degrades single-stranded DNA into large acid-insoluble oligonucleotides, which are then degraded further into small acid-soluble oligonucleotides.</text>
</comment>
<dbReference type="EC" id="3.1.11.6" evidence="5"/>
<feature type="coiled-coil region" evidence="7">
    <location>
        <begin position="359"/>
        <end position="386"/>
    </location>
</feature>
<dbReference type="NCBIfam" id="TIGR00237">
    <property type="entry name" value="xseA"/>
    <property type="match status" value="1"/>
</dbReference>
<dbReference type="InterPro" id="IPR003753">
    <property type="entry name" value="Exonuc_VII_L"/>
</dbReference>
<evidence type="ECO:0000313" key="11">
    <source>
        <dbReference type="Proteomes" id="UP000036908"/>
    </source>
</evidence>
<dbReference type="Pfam" id="PF13742">
    <property type="entry name" value="tRNA_anti_2"/>
    <property type="match status" value="1"/>
</dbReference>
<evidence type="ECO:0000313" key="10">
    <source>
        <dbReference type="EMBL" id="KOF02125.1"/>
    </source>
</evidence>
<sequence length="434" mass="49130">MTHLTLFELTSLIKSELEKNLEPSYWVIAEISEMRLNPKGHCYMELVDKEGQYVTSKIRANIWAYTYRNLSAWFESITKTSLQPGIKVLLNVQVQYHELYGMSLNIKDIDPNFTLGERARKRQEIIQKLQDEGVFDINKELTLPIVPQCIAIISSETAAGYGDFKNQIEQNSRGYSFTTKLFQSLMQGDQAPSAIISALHQIHAEIQAFDLVVIIRGGGSQVDLDCFDDYELASHIAQFPLPVITGIGHERDETIADLVAHTQMKTPTAVAEFLISGIERYDDSLNEMAYRLEKSGKHLLQVSAYEIMNVGYSLKTSMKAIMHQSENALNQKQLRLNYAVKNLFRVENKKVDNFELPLAKAKYQRLKEAEKKLDGLEKQLKLLDPASVLNRGYSITLINGKPISAVQEVKTGEELETITAKHRIKSTVKSANNE</sequence>
<gene>
    <name evidence="5" type="primary">xseA</name>
    <name evidence="10" type="ORF">OB69_13955</name>
</gene>
<keyword evidence="4 5" id="KW-0269">Exonuclease</keyword>
<protein>
    <recommendedName>
        <fullName evidence="5">Exodeoxyribonuclease 7 large subunit</fullName>
        <ecNumber evidence="5">3.1.11.6</ecNumber>
    </recommendedName>
    <alternativeName>
        <fullName evidence="5">Exodeoxyribonuclease VII large subunit</fullName>
        <shortName evidence="5">Exonuclease VII large subunit</shortName>
    </alternativeName>
</protein>
<dbReference type="HAMAP" id="MF_00378">
    <property type="entry name" value="Exonuc_7_L"/>
    <property type="match status" value="1"/>
</dbReference>
<keyword evidence="11" id="KW-1185">Reference proteome</keyword>
<comment type="caution">
    <text evidence="10">The sequence shown here is derived from an EMBL/GenBank/DDBJ whole genome shotgun (WGS) entry which is preliminary data.</text>
</comment>
<evidence type="ECO:0000256" key="6">
    <source>
        <dbReference type="RuleBase" id="RU004355"/>
    </source>
</evidence>
<dbReference type="CDD" id="cd04489">
    <property type="entry name" value="ExoVII_LU_OBF"/>
    <property type="match status" value="1"/>
</dbReference>
<proteinExistence type="inferred from homology"/>
<dbReference type="PATRIC" id="fig|1566026.4.peg.1100"/>
<evidence type="ECO:0000256" key="7">
    <source>
        <dbReference type="SAM" id="Coils"/>
    </source>
</evidence>
<evidence type="ECO:0000259" key="9">
    <source>
        <dbReference type="Pfam" id="PF13742"/>
    </source>
</evidence>
<dbReference type="GO" id="GO:0008855">
    <property type="term" value="F:exodeoxyribonuclease VII activity"/>
    <property type="evidence" value="ECO:0007669"/>
    <property type="project" value="UniProtKB-UniRule"/>
</dbReference>
<dbReference type="InterPro" id="IPR025824">
    <property type="entry name" value="OB-fold_nuc-bd_dom"/>
</dbReference>